<keyword evidence="3" id="KW-0808">Transferase</keyword>
<sequence>MLPMSNSPPPHTNFQSPSKLKITPTLSLGRKISSFTQLRNYFSSQFHNIHTSTKWLLFFILFFQVLLFFFLRYGHFVNHSFPRKSPIVINHSFPVTVPPAPISKAQLQTICPYGTVYVYDLPPVLNSDLIRNCHELNPWHSFCDKLSNDGFGKIAVGGISKYIPENLKHAWHWTDQFALEVIYHNRMMKYPCRSLEPESATAFYIPFYAGLAVGKYLWYNYTNEDRDRHCEIMLDWVTKQSHWRRSNGSDHFLSMGRISWDFRRNEVNTWGSSCIFMPGMQNITRLLIERHPWDPFDVGVPYPTGFHPSSAADMTGWQDFVRRRRRKHLYCFAGGKRRRFKDDFRGLLLSQCYNNSDVCQAVDCSGNKCSNGTSRILETFLDSDFCLQPRGDSLTRRSAFDCMVAGSIPVFFWWRTAYLQYAWFLPEKPESYSVFIHRRAVQNGTTSIRSVLENISKEKVKKMREKVIEYIPKLVYSKPNEGFEGIRDAFDVAVEGVLKRIKEREFTS</sequence>
<keyword evidence="5" id="KW-0333">Golgi apparatus</keyword>
<dbReference type="Proteomes" id="UP001161247">
    <property type="component" value="Chromosome 1"/>
</dbReference>
<name>A0AAV1CC39_OLDCO</name>
<keyword evidence="6" id="KW-0812">Transmembrane</keyword>
<feature type="transmembrane region" description="Helical" evidence="6">
    <location>
        <begin position="55"/>
        <end position="74"/>
    </location>
</feature>
<protein>
    <submittedName>
        <fullName evidence="8">OLC1v1027277C1</fullName>
    </submittedName>
</protein>
<keyword evidence="4" id="KW-0735">Signal-anchor</keyword>
<feature type="domain" description="Exostosin GT47" evidence="7">
    <location>
        <begin position="114"/>
        <end position="446"/>
    </location>
</feature>
<organism evidence="8 9">
    <name type="scientific">Oldenlandia corymbosa var. corymbosa</name>
    <dbReference type="NCBI Taxonomy" id="529605"/>
    <lineage>
        <taxon>Eukaryota</taxon>
        <taxon>Viridiplantae</taxon>
        <taxon>Streptophyta</taxon>
        <taxon>Embryophyta</taxon>
        <taxon>Tracheophyta</taxon>
        <taxon>Spermatophyta</taxon>
        <taxon>Magnoliopsida</taxon>
        <taxon>eudicotyledons</taxon>
        <taxon>Gunneridae</taxon>
        <taxon>Pentapetalae</taxon>
        <taxon>asterids</taxon>
        <taxon>lamiids</taxon>
        <taxon>Gentianales</taxon>
        <taxon>Rubiaceae</taxon>
        <taxon>Rubioideae</taxon>
        <taxon>Spermacoceae</taxon>
        <taxon>Hedyotis-Oldenlandia complex</taxon>
        <taxon>Oldenlandia</taxon>
    </lineage>
</organism>
<dbReference type="PANTHER" id="PTHR11062:SF214">
    <property type="entry name" value="XYLOGLUCAN GALACTOSYLTRANSFERASE XLT2"/>
    <property type="match status" value="1"/>
</dbReference>
<evidence type="ECO:0000259" key="7">
    <source>
        <dbReference type="Pfam" id="PF03016"/>
    </source>
</evidence>
<comment type="similarity">
    <text evidence="2">Belongs to the glycosyltransferase 47 family.</text>
</comment>
<comment type="subcellular location">
    <subcellularLocation>
        <location evidence="1">Golgi apparatus membrane</location>
        <topology evidence="1">Single-pass type II membrane protein</topology>
    </subcellularLocation>
</comment>
<dbReference type="InterPro" id="IPR040911">
    <property type="entry name" value="Exostosin_GT47"/>
</dbReference>
<keyword evidence="6" id="KW-1133">Transmembrane helix</keyword>
<dbReference type="PANTHER" id="PTHR11062">
    <property type="entry name" value="EXOSTOSIN HEPARAN SULFATE GLYCOSYLTRANSFERASE -RELATED"/>
    <property type="match status" value="1"/>
</dbReference>
<dbReference type="Pfam" id="PF03016">
    <property type="entry name" value="Exostosin_GT47"/>
    <property type="match status" value="1"/>
</dbReference>
<keyword evidence="3" id="KW-0328">Glycosyltransferase</keyword>
<evidence type="ECO:0000256" key="4">
    <source>
        <dbReference type="ARBA" id="ARBA00022968"/>
    </source>
</evidence>
<evidence type="ECO:0000256" key="1">
    <source>
        <dbReference type="ARBA" id="ARBA00004323"/>
    </source>
</evidence>
<dbReference type="EMBL" id="OX459118">
    <property type="protein sequence ID" value="CAI9092113.1"/>
    <property type="molecule type" value="Genomic_DNA"/>
</dbReference>
<evidence type="ECO:0000256" key="2">
    <source>
        <dbReference type="ARBA" id="ARBA00010271"/>
    </source>
</evidence>
<dbReference type="GO" id="GO:0009969">
    <property type="term" value="P:xyloglucan biosynthetic process"/>
    <property type="evidence" value="ECO:0007669"/>
    <property type="project" value="TreeGrafter"/>
</dbReference>
<proteinExistence type="inferred from homology"/>
<gene>
    <name evidence="8" type="ORF">OLC1_LOCUS3866</name>
</gene>
<evidence type="ECO:0000256" key="5">
    <source>
        <dbReference type="ARBA" id="ARBA00023034"/>
    </source>
</evidence>
<accession>A0AAV1CC39</accession>
<evidence type="ECO:0000256" key="6">
    <source>
        <dbReference type="SAM" id="Phobius"/>
    </source>
</evidence>
<dbReference type="InterPro" id="IPR004263">
    <property type="entry name" value="Exostosin"/>
</dbReference>
<keyword evidence="9" id="KW-1185">Reference proteome</keyword>
<evidence type="ECO:0000256" key="3">
    <source>
        <dbReference type="ARBA" id="ARBA00022676"/>
    </source>
</evidence>
<evidence type="ECO:0000313" key="9">
    <source>
        <dbReference type="Proteomes" id="UP001161247"/>
    </source>
</evidence>
<reference evidence="8" key="1">
    <citation type="submission" date="2023-03" db="EMBL/GenBank/DDBJ databases">
        <authorList>
            <person name="Julca I."/>
        </authorList>
    </citation>
    <scope>NUCLEOTIDE SEQUENCE</scope>
</reference>
<dbReference type="AlphaFoldDB" id="A0AAV1CC39"/>
<keyword evidence="6" id="KW-0472">Membrane</keyword>
<dbReference type="GO" id="GO:0008378">
    <property type="term" value="F:galactosyltransferase activity"/>
    <property type="evidence" value="ECO:0007669"/>
    <property type="project" value="TreeGrafter"/>
</dbReference>
<dbReference type="GO" id="GO:0000139">
    <property type="term" value="C:Golgi membrane"/>
    <property type="evidence" value="ECO:0007669"/>
    <property type="project" value="UniProtKB-SubCell"/>
</dbReference>
<evidence type="ECO:0000313" key="8">
    <source>
        <dbReference type="EMBL" id="CAI9092113.1"/>
    </source>
</evidence>